<proteinExistence type="predicted"/>
<protein>
    <submittedName>
        <fullName evidence="1">Gluconate 2-dehydrogenase subunit 3 family protein</fullName>
    </submittedName>
</protein>
<dbReference type="InterPro" id="IPR027056">
    <property type="entry name" value="Gluconate_2DH_su3"/>
</dbReference>
<dbReference type="Proteomes" id="UP001165678">
    <property type="component" value="Unassembled WGS sequence"/>
</dbReference>
<evidence type="ECO:0000313" key="1">
    <source>
        <dbReference type="EMBL" id="MCX2524186.1"/>
    </source>
</evidence>
<accession>A0AA41ZLB1</accession>
<dbReference type="RefSeq" id="WP_250935093.1">
    <property type="nucleotide sequence ID" value="NZ_JAMLJK010000001.1"/>
</dbReference>
<sequence length="242" mass="26701">MTDAPRNRQRRAFMRNSLLSIPAVSVGSSLAFRASAAAPEAPPLHDYYPTFFTSEEWQFILSATDLLIPADDTGPGALDAHVPVFIDRELAGGYGQAEHWYMQGPFRTDAPAEMGYQLPHTPAAVYRLGIRATDAHCRRHFSKPFAALDKATRTEVLSALEKGTPDFNALGIANLPSSTFFAFLLQNTREGFLSDPIHGGNRHMVGWKMLGFTGARASFREWVDQYDQPYPLGPVSLNGERG</sequence>
<comment type="caution">
    <text evidence="1">The sequence shown here is derived from an EMBL/GenBank/DDBJ whole genome shotgun (WGS) entry which is preliminary data.</text>
</comment>
<dbReference type="AlphaFoldDB" id="A0AA41ZLB1"/>
<gene>
    <name evidence="1" type="ORF">OQ287_08030</name>
</gene>
<dbReference type="EMBL" id="JAPIVE010000002">
    <property type="protein sequence ID" value="MCX2524186.1"/>
    <property type="molecule type" value="Genomic_DNA"/>
</dbReference>
<name>A0AA41ZLB1_9GAMM</name>
<dbReference type="Pfam" id="PF13618">
    <property type="entry name" value="Gluconate_2-dh3"/>
    <property type="match status" value="1"/>
</dbReference>
<dbReference type="PROSITE" id="PS51318">
    <property type="entry name" value="TAT"/>
    <property type="match status" value="1"/>
</dbReference>
<keyword evidence="2" id="KW-1185">Reference proteome</keyword>
<organism evidence="1 2">
    <name type="scientific">Larsenimonas rhizosphaerae</name>
    <dbReference type="NCBI Taxonomy" id="2944682"/>
    <lineage>
        <taxon>Bacteria</taxon>
        <taxon>Pseudomonadati</taxon>
        <taxon>Pseudomonadota</taxon>
        <taxon>Gammaproteobacteria</taxon>
        <taxon>Oceanospirillales</taxon>
        <taxon>Halomonadaceae</taxon>
        <taxon>Larsenimonas</taxon>
    </lineage>
</organism>
<evidence type="ECO:0000313" key="2">
    <source>
        <dbReference type="Proteomes" id="UP001165678"/>
    </source>
</evidence>
<dbReference type="InterPro" id="IPR006311">
    <property type="entry name" value="TAT_signal"/>
</dbReference>
<reference evidence="1" key="1">
    <citation type="submission" date="2022-11" db="EMBL/GenBank/DDBJ databases">
        <title>Larsenimonas rhizosphaerae sp. nov., isolated from a tidal mudflat.</title>
        <authorList>
            <person name="Lee S.D."/>
            <person name="Kim I.S."/>
        </authorList>
    </citation>
    <scope>NUCLEOTIDE SEQUENCE</scope>
    <source>
        <strain evidence="1">GH2-1</strain>
    </source>
</reference>